<dbReference type="Pfam" id="PF01032">
    <property type="entry name" value="FecCD"/>
    <property type="match status" value="1"/>
</dbReference>
<dbReference type="GO" id="GO:0005886">
    <property type="term" value="C:plasma membrane"/>
    <property type="evidence" value="ECO:0007669"/>
    <property type="project" value="UniProtKB-SubCell"/>
</dbReference>
<proteinExistence type="inferred from homology"/>
<protein>
    <submittedName>
        <fullName evidence="9">Ferrichrome ABC transporter permease</fullName>
    </submittedName>
</protein>
<dbReference type="GO" id="GO:0022857">
    <property type="term" value="F:transmembrane transporter activity"/>
    <property type="evidence" value="ECO:0007669"/>
    <property type="project" value="InterPro"/>
</dbReference>
<accession>A0A175RSB8</accession>
<feature type="transmembrane region" description="Helical" evidence="8">
    <location>
        <begin position="110"/>
        <end position="131"/>
    </location>
</feature>
<feature type="transmembrane region" description="Helical" evidence="8">
    <location>
        <begin position="56"/>
        <end position="73"/>
    </location>
</feature>
<keyword evidence="7 8" id="KW-0472">Membrane</keyword>
<feature type="transmembrane region" description="Helical" evidence="8">
    <location>
        <begin position="301"/>
        <end position="318"/>
    </location>
</feature>
<dbReference type="PANTHER" id="PTHR30472:SF1">
    <property type="entry name" value="FE(3+) DICITRATE TRANSPORT SYSTEM PERMEASE PROTEIN FECC-RELATED"/>
    <property type="match status" value="1"/>
</dbReference>
<dbReference type="AlphaFoldDB" id="A0A175RSB8"/>
<keyword evidence="3" id="KW-0813">Transport</keyword>
<evidence type="ECO:0000256" key="2">
    <source>
        <dbReference type="ARBA" id="ARBA00007935"/>
    </source>
</evidence>
<dbReference type="PATRIC" id="fig|401562.4.peg.1301"/>
<dbReference type="InterPro" id="IPR000522">
    <property type="entry name" value="ABC_transptr_permease_BtuC"/>
</dbReference>
<dbReference type="EMBL" id="LDQA01000019">
    <property type="protein sequence ID" value="KTR06377.1"/>
    <property type="molecule type" value="Genomic_DNA"/>
</dbReference>
<feature type="transmembrane region" description="Helical" evidence="8">
    <location>
        <begin position="268"/>
        <end position="289"/>
    </location>
</feature>
<evidence type="ECO:0000256" key="4">
    <source>
        <dbReference type="ARBA" id="ARBA00022475"/>
    </source>
</evidence>
<gene>
    <name evidence="9" type="ORF">NS365_07835</name>
</gene>
<evidence type="ECO:0000313" key="10">
    <source>
        <dbReference type="Proteomes" id="UP000078529"/>
    </source>
</evidence>
<dbReference type="SUPFAM" id="SSF81345">
    <property type="entry name" value="ABC transporter involved in vitamin B12 uptake, BtuC"/>
    <property type="match status" value="1"/>
</dbReference>
<keyword evidence="5 8" id="KW-0812">Transmembrane</keyword>
<comment type="caution">
    <text evidence="9">The sequence shown here is derived from an EMBL/GenBank/DDBJ whole genome shotgun (WGS) entry which is preliminary data.</text>
</comment>
<evidence type="ECO:0000313" key="9">
    <source>
        <dbReference type="EMBL" id="KTR06377.1"/>
    </source>
</evidence>
<keyword evidence="4" id="KW-1003">Cell membrane</keyword>
<evidence type="ECO:0000256" key="6">
    <source>
        <dbReference type="ARBA" id="ARBA00022989"/>
    </source>
</evidence>
<reference evidence="9 10" key="1">
    <citation type="journal article" date="2016" name="Front. Microbiol.">
        <title>Genomic Resource of Rice Seed Associated Bacteria.</title>
        <authorList>
            <person name="Midha S."/>
            <person name="Bansal K."/>
            <person name="Sharma S."/>
            <person name="Kumar N."/>
            <person name="Patil P.P."/>
            <person name="Chaudhry V."/>
            <person name="Patil P.B."/>
        </authorList>
    </citation>
    <scope>NUCLEOTIDE SEQUENCE [LARGE SCALE GENOMIC DNA]</scope>
    <source>
        <strain evidence="9 10">NS365</strain>
    </source>
</reference>
<evidence type="ECO:0000256" key="8">
    <source>
        <dbReference type="SAM" id="Phobius"/>
    </source>
</evidence>
<feature type="transmembrane region" description="Helical" evidence="8">
    <location>
        <begin position="230"/>
        <end position="256"/>
    </location>
</feature>
<dbReference type="GO" id="GO:0033214">
    <property type="term" value="P:siderophore-iron import into cell"/>
    <property type="evidence" value="ECO:0007669"/>
    <property type="project" value="TreeGrafter"/>
</dbReference>
<dbReference type="CDD" id="cd06550">
    <property type="entry name" value="TM_ABC_iron-siderophores_like"/>
    <property type="match status" value="1"/>
</dbReference>
<dbReference type="InterPro" id="IPR037294">
    <property type="entry name" value="ABC_BtuC-like"/>
</dbReference>
<dbReference type="Gene3D" id="1.10.3470.10">
    <property type="entry name" value="ABC transporter involved in vitamin B12 uptake, BtuC"/>
    <property type="match status" value="1"/>
</dbReference>
<feature type="transmembrane region" description="Helical" evidence="8">
    <location>
        <begin position="143"/>
        <end position="163"/>
    </location>
</feature>
<keyword evidence="6 8" id="KW-1133">Transmembrane helix</keyword>
<evidence type="ECO:0000256" key="7">
    <source>
        <dbReference type="ARBA" id="ARBA00023136"/>
    </source>
</evidence>
<name>A0A175RSB8_9HYPH</name>
<organism evidence="9 10">
    <name type="scientific">Aureimonas ureilytica</name>
    <dbReference type="NCBI Taxonomy" id="401562"/>
    <lineage>
        <taxon>Bacteria</taxon>
        <taxon>Pseudomonadati</taxon>
        <taxon>Pseudomonadota</taxon>
        <taxon>Alphaproteobacteria</taxon>
        <taxon>Hyphomicrobiales</taxon>
        <taxon>Aurantimonadaceae</taxon>
        <taxon>Aureimonas</taxon>
    </lineage>
</organism>
<evidence type="ECO:0000256" key="5">
    <source>
        <dbReference type="ARBA" id="ARBA00022692"/>
    </source>
</evidence>
<comment type="similarity">
    <text evidence="2">Belongs to the binding-protein-dependent transport system permease family. FecCD subfamily.</text>
</comment>
<evidence type="ECO:0000256" key="3">
    <source>
        <dbReference type="ARBA" id="ARBA00022448"/>
    </source>
</evidence>
<dbReference type="PANTHER" id="PTHR30472">
    <property type="entry name" value="FERRIC ENTEROBACTIN TRANSPORT SYSTEM PERMEASE PROTEIN"/>
    <property type="match status" value="1"/>
</dbReference>
<feature type="transmembrane region" description="Helical" evidence="8">
    <location>
        <begin position="183"/>
        <end position="203"/>
    </location>
</feature>
<sequence>MPVLTGLLLALAALAILGGLMLGDRTLPPGTVIDALLSRAGRVDTILVWTLRLPRSLAACLAGAGLALAGFLLQSLTRNPLAGPGLTGVTAGAVTPIVAAFVFLPSLSSVWYPLVGFVGGMAAAGATFLIASGRMASPLHLALGGISVSLFLHAVTTYILLLSGPQVPSLLFWLSGGLQGRSWPHLASMAPFVVLALAGAFSIHRVVDLLSLSDGAAMGMGLRLALWRPLVLLLSVLPVAGIVPVAGPIAFIGLAAPHIARLLRPPGSGWAIALTASIGGLTTVIADLIARSLAAPRELPVGLVTALIGGPVFLYLVQRPRTLAVEGKR</sequence>
<dbReference type="Proteomes" id="UP000078529">
    <property type="component" value="Unassembled WGS sequence"/>
</dbReference>
<keyword evidence="10" id="KW-1185">Reference proteome</keyword>
<feature type="transmembrane region" description="Helical" evidence="8">
    <location>
        <begin position="85"/>
        <end position="104"/>
    </location>
</feature>
<comment type="subcellular location">
    <subcellularLocation>
        <location evidence="1">Cell membrane</location>
        <topology evidence="1">Multi-pass membrane protein</topology>
    </subcellularLocation>
</comment>
<evidence type="ECO:0000256" key="1">
    <source>
        <dbReference type="ARBA" id="ARBA00004651"/>
    </source>
</evidence>